<protein>
    <submittedName>
        <fullName evidence="1">Uncharacterized protein</fullName>
    </submittedName>
</protein>
<comment type="caution">
    <text evidence="1">The sequence shown here is derived from an EMBL/GenBank/DDBJ whole genome shotgun (WGS) entry which is preliminary data.</text>
</comment>
<proteinExistence type="predicted"/>
<reference evidence="1" key="1">
    <citation type="journal article" date="2020" name="mSystems">
        <title>Genome- and Community-Level Interaction Insights into Carbon Utilization and Element Cycling Functions of Hydrothermarchaeota in Hydrothermal Sediment.</title>
        <authorList>
            <person name="Zhou Z."/>
            <person name="Liu Y."/>
            <person name="Xu W."/>
            <person name="Pan J."/>
            <person name="Luo Z.H."/>
            <person name="Li M."/>
        </authorList>
    </citation>
    <scope>NUCLEOTIDE SEQUENCE</scope>
    <source>
        <strain evidence="1">SpSt-997</strain>
    </source>
</reference>
<sequence>MLARRTLTEIGKAIAAEIATGELGDGARAIGDALAAHPTALHELISLITAESAKKKPRHDLLEAYMLMTGQGLEVLRYGCERNRPEAIAAVAALRERLREMSGAGEISAQVLLLVMRQFVSAKLDPGDELRATMEAAMAAEAETAPAPPEASDPRKFLVDLVAALDGDVFAIQSELGESFATLPDAHRATILETLLDAPQAAAREAVVGWLLDGSAEVRRAIARLLGAAASRRVVSETMLRRMIVMRNWLPEADRAPLDAAIKACRQSGVACAALAPAQVREVRASGIDGSGAQTIFVIAKEGRKHAVASLLVKHGLGVRDAWVQHRLSKNQAEDFVDEVEDNLDLFDASLEYLNLVLPHALAANQVSGVLPPPGLLDFIETAGIATVQAAALPLAELLEILLGDLAPERQNAAAVARALRASGRWHAEREFTASWFEDDAALRDLLGGKRRSGAERTRLVLENVLAPRRALWAEKLAWMALTMRQDEETGADWPDFALLAREVASDRPIGEIPLMHAIAAQTLKAQR</sequence>
<name>A0A8J4HB43_9PROT</name>
<dbReference type="AlphaFoldDB" id="A0A8J4HB43"/>
<organism evidence="1">
    <name type="scientific">Acidicaldus sp</name>
    <dbReference type="NCBI Taxonomy" id="1872105"/>
    <lineage>
        <taxon>Bacteria</taxon>
        <taxon>Pseudomonadati</taxon>
        <taxon>Pseudomonadota</taxon>
        <taxon>Alphaproteobacteria</taxon>
        <taxon>Acetobacterales</taxon>
        <taxon>Acetobacteraceae</taxon>
        <taxon>Acidicaldus</taxon>
    </lineage>
</organism>
<dbReference type="EMBL" id="DTQM01000194">
    <property type="protein sequence ID" value="HGC43566.1"/>
    <property type="molecule type" value="Genomic_DNA"/>
</dbReference>
<gene>
    <name evidence="1" type="ORF">ENY07_10160</name>
</gene>
<accession>A0A8J4HB43</accession>
<evidence type="ECO:0000313" key="1">
    <source>
        <dbReference type="EMBL" id="HGC43566.1"/>
    </source>
</evidence>